<dbReference type="Proteomes" id="UP000189161">
    <property type="component" value="Unassembled WGS sequence"/>
</dbReference>
<keyword evidence="2" id="KW-1185">Reference proteome</keyword>
<dbReference type="EMBL" id="MLHL01000042">
    <property type="protein sequence ID" value="OOF47813.1"/>
    <property type="molecule type" value="Genomic_DNA"/>
</dbReference>
<sequence length="191" mass="22091">MSNQDLKSRFSAVVTEFFNTNPLCSFWKKEQNGLDFCAQIQGVKVSIEFIVGSSRVKACVSVGKYRERGYLYHKISFSLDKKSFASDFKRLAFDKVENAINEIVSYRNERKLIEENFEHKLQAFRRYFPFEANLSGRISTRGGAMPKKLRSVELSGMNGERDYYMKQLTFSSDDTDFLMKICACVSELLKQ</sequence>
<evidence type="ECO:0000313" key="1">
    <source>
        <dbReference type="EMBL" id="OOF47813.1"/>
    </source>
</evidence>
<name>A0A1V3IZR0_9PAST</name>
<proteinExistence type="predicted"/>
<comment type="caution">
    <text evidence="1">The sequence shown here is derived from an EMBL/GenBank/DDBJ whole genome shotgun (WGS) entry which is preliminary data.</text>
</comment>
<reference evidence="1 2" key="1">
    <citation type="submission" date="2016-10" db="EMBL/GenBank/DDBJ databases">
        <title>Rodentibacter gen. nov. and new species.</title>
        <authorList>
            <person name="Christensen H."/>
        </authorList>
    </citation>
    <scope>NUCLEOTIDE SEQUENCE [LARGE SCALE GENOMIC DNA]</scope>
    <source>
        <strain evidence="1 2">H1987082031</strain>
    </source>
</reference>
<accession>A0A1V3IZR0</accession>
<evidence type="ECO:0000313" key="2">
    <source>
        <dbReference type="Proteomes" id="UP000189161"/>
    </source>
</evidence>
<dbReference type="AlphaFoldDB" id="A0A1V3IZR0"/>
<protein>
    <submittedName>
        <fullName evidence="1">Uncharacterized protein</fullName>
    </submittedName>
</protein>
<dbReference type="RefSeq" id="WP_077478456.1">
    <property type="nucleotide sequence ID" value="NZ_MLHL01000042.1"/>
</dbReference>
<gene>
    <name evidence="1" type="ORF">BKK52_07805</name>
</gene>
<organism evidence="1 2">
    <name type="scientific">Rodentibacter trehalosifermentans</name>
    <dbReference type="NCBI Taxonomy" id="1908263"/>
    <lineage>
        <taxon>Bacteria</taxon>
        <taxon>Pseudomonadati</taxon>
        <taxon>Pseudomonadota</taxon>
        <taxon>Gammaproteobacteria</taxon>
        <taxon>Pasteurellales</taxon>
        <taxon>Pasteurellaceae</taxon>
        <taxon>Rodentibacter</taxon>
    </lineage>
</organism>